<name>F5YNE2_TREPZ</name>
<proteinExistence type="predicted"/>
<keyword evidence="3" id="KW-1185">Reference proteome</keyword>
<dbReference type="SMART" id="SM00710">
    <property type="entry name" value="PbH1"/>
    <property type="match status" value="8"/>
</dbReference>
<dbReference type="InterPro" id="IPR006626">
    <property type="entry name" value="PbH1"/>
</dbReference>
<dbReference type="eggNOG" id="COG3210">
    <property type="taxonomic scope" value="Bacteria"/>
</dbReference>
<reference evidence="2 3" key="2">
    <citation type="journal article" date="2011" name="ISME J.">
        <title>RNA-seq reveals cooperative metabolic interactions between two termite-gut spirochete species in co-culture.</title>
        <authorList>
            <person name="Rosenthal A.Z."/>
            <person name="Matson E.G."/>
            <person name="Eldar A."/>
            <person name="Leadbetter J.R."/>
        </authorList>
    </citation>
    <scope>NUCLEOTIDE SEQUENCE [LARGE SCALE GENOMIC DNA]</scope>
    <source>
        <strain evidence="3">ATCC BAA-887 / DSM 12427 / ZAS-2</strain>
    </source>
</reference>
<accession>F5YNE2</accession>
<sequence length="992" mass="102482">MTSPRKENPWTPGAGPGTGQVRVIIDNRNSTAPRTIVPQDPDFVYTLSFTKGGVTEEFPVENPGGQIVDLELGAWTLRVQGTKDGEKVAESDDISVNLGAAGSSQEIRALIHPATGAGTSGGSFKYDIIFSDISSITNAKLTLTRLSDLTVTTISNLATNGAGTLSALESGYYRLKVELTRDRQTAVRGDIVHIYPKIETFQSYIFTADDFAPGIFLAGRVIHSFIGYTAEEIQFFNNDSHNLIGSATIDSQGNWAGVISGTPNWVWYKVRFSGTGGESYYSSEQRYPQTGDLDLAGVENIQLYPEFEGMINIEGVISSGPLGLSFSGELRTADSGGDVEISISNPRNDTVTWSGAITDAWGSRQALTLSDGISGKSYRRFTAPTQAGLYTVTMAAALNDRVYSGSFPLYVWGQGELGPEEVYDWAGLSNAIVSMAGASKIVIIKNSFPFSGKITITGGTFTIIAAKPIVLIRASDNGPFFELSNGGELILGLPGSGGTLTLDGYSASAINYPIINVNGGHFTLNANAALQGNTNTYTSGFGENGGGAVIVEGGIFTMNGGSISGNAANETTDGSSGGGGVLVVNTGSFIMNGGVISGNTTNQSGGGVLVDSGSFTMNGGLINGNAAISKNTATGENSGSGGGVSALRGSFTINDGAISGNAVRKKGGGAYIFSNTFIMNGGSISGNTASGGIYGSLGGGIYVRESRFTLNDGFIDENQAERGGGIVIEGISNVPTIFTMNNGSIRRNRAEKHGGGIEILGTRISVTINGGAVEENTAEGSGGGILVGGYNASVTMNGGAVSNNTAMGSGGGILVGESNVDAESRSQSGTFTLKNGSITNNRASIGSAVYLGGVPWGALHIPSTANGFIATGGVISGNKNTSTSSLEDTPRFGVYIQYGNYFSMEGGFLFGKDNYFYLSNGANLSLTGTSALAAEKISIEPEISAPGTVLVDGPKALLDLDKFAYFSPGANKELEVINTVNVYGAIVIKGGE</sequence>
<evidence type="ECO:0000313" key="3">
    <source>
        <dbReference type="Proteomes" id="UP000009223"/>
    </source>
</evidence>
<dbReference type="PANTHER" id="PTHR11319:SF35">
    <property type="entry name" value="OUTER MEMBRANE PROTEIN PMPC-RELATED"/>
    <property type="match status" value="1"/>
</dbReference>
<dbReference type="InterPro" id="IPR011050">
    <property type="entry name" value="Pectin_lyase_fold/virulence"/>
</dbReference>
<dbReference type="HOGENOM" id="CLU_287136_0_0_12"/>
<evidence type="ECO:0000256" key="1">
    <source>
        <dbReference type="SAM" id="MobiDB-lite"/>
    </source>
</evidence>
<protein>
    <submittedName>
        <fullName evidence="2">Probable extracellular nuclease</fullName>
    </submittedName>
</protein>
<reference evidence="3" key="1">
    <citation type="submission" date="2009-12" db="EMBL/GenBank/DDBJ databases">
        <title>Complete sequence of Treponema primitia strain ZAS-2.</title>
        <authorList>
            <person name="Tetu S.G."/>
            <person name="Matson E."/>
            <person name="Ren Q."/>
            <person name="Seshadri R."/>
            <person name="Elbourne L."/>
            <person name="Hassan K.A."/>
            <person name="Durkin A."/>
            <person name="Radune D."/>
            <person name="Mohamoud Y."/>
            <person name="Shay R."/>
            <person name="Jin S."/>
            <person name="Zhang X."/>
            <person name="Lucey K."/>
            <person name="Ballor N.R."/>
            <person name="Ottesen E."/>
            <person name="Rosenthal R."/>
            <person name="Allen A."/>
            <person name="Leadbetter J.R."/>
            <person name="Paulsen I.T."/>
        </authorList>
    </citation>
    <scope>NUCLEOTIDE SEQUENCE [LARGE SCALE GENOMIC DNA]</scope>
    <source>
        <strain evidence="3">ATCC BAA-887 / DSM 12427 / ZAS-2</strain>
    </source>
</reference>
<gene>
    <name evidence="2" type="ordered locus">TREPR_0046</name>
</gene>
<organism evidence="2 3">
    <name type="scientific">Treponema primitia (strain ATCC BAA-887 / DSM 12427 / ZAS-2)</name>
    <dbReference type="NCBI Taxonomy" id="545694"/>
    <lineage>
        <taxon>Bacteria</taxon>
        <taxon>Pseudomonadati</taxon>
        <taxon>Spirochaetota</taxon>
        <taxon>Spirochaetia</taxon>
        <taxon>Spirochaetales</taxon>
        <taxon>Treponemataceae</taxon>
        <taxon>Treponema</taxon>
    </lineage>
</organism>
<evidence type="ECO:0000313" key="2">
    <source>
        <dbReference type="EMBL" id="AEF83672.1"/>
    </source>
</evidence>
<feature type="region of interest" description="Disordered" evidence="1">
    <location>
        <begin position="1"/>
        <end position="20"/>
    </location>
</feature>
<dbReference type="Proteomes" id="UP000009223">
    <property type="component" value="Chromosome"/>
</dbReference>
<dbReference type="SUPFAM" id="SSF51126">
    <property type="entry name" value="Pectin lyase-like"/>
    <property type="match status" value="1"/>
</dbReference>
<dbReference type="PANTHER" id="PTHR11319">
    <property type="entry name" value="G PROTEIN-COUPLED RECEPTOR-RELATED"/>
    <property type="match status" value="1"/>
</dbReference>
<dbReference type="KEGG" id="tpi:TREPR_0046"/>
<dbReference type="AlphaFoldDB" id="F5YNE2"/>
<dbReference type="EMBL" id="CP001843">
    <property type="protein sequence ID" value="AEF83672.1"/>
    <property type="molecule type" value="Genomic_DNA"/>
</dbReference>
<dbReference type="STRING" id="545694.TREPR_0046"/>